<evidence type="ECO:0000313" key="2">
    <source>
        <dbReference type="EMBL" id="RAI29621.1"/>
    </source>
</evidence>
<reference evidence="2 3" key="1">
    <citation type="submission" date="2017-07" db="EMBL/GenBank/DDBJ databases">
        <title>Draft Genome Sequences of Select Purple Nonsulfur Bacteria.</title>
        <authorList>
            <person name="Lasarre B."/>
            <person name="Mckinlay J.B."/>
        </authorList>
    </citation>
    <scope>NUCLEOTIDE SEQUENCE [LARGE SCALE GENOMIC DNA]</scope>
    <source>
        <strain evidence="2 3">DSM 11290</strain>
    </source>
</reference>
<protein>
    <recommendedName>
        <fullName evidence="1">TNase-like domain-containing protein</fullName>
    </recommendedName>
</protein>
<gene>
    <name evidence="2" type="ORF">CH339_02970</name>
</gene>
<evidence type="ECO:0000259" key="1">
    <source>
        <dbReference type="PROSITE" id="PS50830"/>
    </source>
</evidence>
<dbReference type="OrthoDB" id="9805504at2"/>
<feature type="domain" description="TNase-like" evidence="1">
    <location>
        <begin position="44"/>
        <end position="163"/>
    </location>
</feature>
<evidence type="ECO:0000313" key="3">
    <source>
        <dbReference type="Proteomes" id="UP000249299"/>
    </source>
</evidence>
<dbReference type="PANTHER" id="PTHR12302">
    <property type="entry name" value="EBNA2 BINDING PROTEIN P100"/>
    <property type="match status" value="1"/>
</dbReference>
<dbReference type="PROSITE" id="PS50830">
    <property type="entry name" value="TNASE_3"/>
    <property type="match status" value="1"/>
</dbReference>
<dbReference type="InterPro" id="IPR016071">
    <property type="entry name" value="Staphylococal_nuclease_OB-fold"/>
</dbReference>
<dbReference type="InterPro" id="IPR035437">
    <property type="entry name" value="SNase_OB-fold_sf"/>
</dbReference>
<dbReference type="SMART" id="SM00318">
    <property type="entry name" value="SNc"/>
    <property type="match status" value="1"/>
</dbReference>
<dbReference type="Gene3D" id="2.40.50.90">
    <property type="match status" value="1"/>
</dbReference>
<accession>A0A327JU53</accession>
<proteinExistence type="predicted"/>
<dbReference type="PANTHER" id="PTHR12302:SF26">
    <property type="entry name" value="BLR1266 PROTEIN"/>
    <property type="match status" value="1"/>
</dbReference>
<dbReference type="Pfam" id="PF00565">
    <property type="entry name" value="SNase"/>
    <property type="match status" value="1"/>
</dbReference>
<dbReference type="AlphaFoldDB" id="A0A327JU53"/>
<keyword evidence="3" id="KW-1185">Reference proteome</keyword>
<dbReference type="Proteomes" id="UP000249299">
    <property type="component" value="Unassembled WGS sequence"/>
</dbReference>
<dbReference type="SUPFAM" id="SSF50199">
    <property type="entry name" value="Staphylococcal nuclease"/>
    <property type="match status" value="1"/>
</dbReference>
<dbReference type="EMBL" id="NPEV01000003">
    <property type="protein sequence ID" value="RAI29621.1"/>
    <property type="molecule type" value="Genomic_DNA"/>
</dbReference>
<sequence length="178" mass="20250">MMRPNRYNRATPRRPLLVLVVLGIVLAGLHLDDLMELAGIENDKETVAGTPYVVDGDSLTFDDRRVRLVGIDAPELRQDCSNGKKPYPCGRRARDSLAELVNGDKVSCRISGRDRYDRALGWCRRRGVLLNREMVRAGWATADWRFLIAETGARLAGRGIWQGPFQSPRDWRRLHPNR</sequence>
<comment type="caution">
    <text evidence="2">The sequence shown here is derived from an EMBL/GenBank/DDBJ whole genome shotgun (WGS) entry which is preliminary data.</text>
</comment>
<name>A0A327JU53_9HYPH</name>
<organism evidence="2 3">
    <name type="scientific">Rhodobium orientis</name>
    <dbReference type="NCBI Taxonomy" id="34017"/>
    <lineage>
        <taxon>Bacteria</taxon>
        <taxon>Pseudomonadati</taxon>
        <taxon>Pseudomonadota</taxon>
        <taxon>Alphaproteobacteria</taxon>
        <taxon>Hyphomicrobiales</taxon>
        <taxon>Rhodobiaceae</taxon>
        <taxon>Rhodobium</taxon>
    </lineage>
</organism>